<sequence length="35" mass="3793">MIYALLGGLVAAIFSSFIISYFTSAVKYVTDIFAV</sequence>
<evidence type="ECO:0000313" key="1">
    <source>
        <dbReference type="EMBL" id="EFA29404.1"/>
    </source>
</evidence>
<feature type="non-terminal residue" evidence="1">
    <location>
        <position position="35"/>
    </location>
</feature>
<proteinExistence type="predicted"/>
<dbReference type="AlphaFoldDB" id="A0A7G2K1F9"/>
<accession>A0A7G2K1F9</accession>
<dbReference type="GO" id="GO:0051301">
    <property type="term" value="P:cell division"/>
    <property type="evidence" value="ECO:0007669"/>
    <property type="project" value="UniProtKB-KW"/>
</dbReference>
<keyword evidence="1" id="KW-0131">Cell cycle</keyword>
<dbReference type="EMBL" id="ABFC01000143">
    <property type="protein sequence ID" value="EFA29404.1"/>
    <property type="molecule type" value="Genomic_DNA"/>
</dbReference>
<comment type="caution">
    <text evidence="1">The sequence shown here is derived from an EMBL/GenBank/DDBJ whole genome shotgun (WGS) entry which is preliminary data.</text>
</comment>
<reference evidence="1" key="1">
    <citation type="journal article" date="2010" name="Genomics">
        <title>Tracing phylogenomic events leading to diversity of Haemophilus influenzae and the emergence of Brazilian Purpuric Fever (BPF)-associated clones.</title>
        <authorList>
            <person name="Papazisi L."/>
            <person name="Ratnayake S."/>
            <person name="Remortel B.G."/>
            <person name="Bock G.R."/>
            <person name="Liang W."/>
            <person name="Saeed A.I."/>
            <person name="Liu J."/>
            <person name="Fleischmann R.D."/>
            <person name="Kilian M."/>
            <person name="Peterson S.N."/>
        </authorList>
    </citation>
    <scope>NUCLEOTIDE SEQUENCE [LARGE SCALE GENOMIC DNA]</scope>
    <source>
        <strain evidence="1">HK1212</strain>
    </source>
</reference>
<gene>
    <name evidence="1" type="primary">ftsX</name>
    <name evidence="1" type="ORF">HAINFHK1212_0845</name>
</gene>
<organism evidence="1">
    <name type="scientific">Haemophilus influenzae HK1212</name>
    <dbReference type="NCBI Taxonomy" id="456482"/>
    <lineage>
        <taxon>Bacteria</taxon>
        <taxon>Pseudomonadati</taxon>
        <taxon>Pseudomonadota</taxon>
        <taxon>Gammaproteobacteria</taxon>
        <taxon>Pasteurellales</taxon>
        <taxon>Pasteurellaceae</taxon>
        <taxon>Haemophilus</taxon>
    </lineage>
</organism>
<name>A0A7G2K1F9_HAEIF</name>
<protein>
    <submittedName>
        <fullName evidence="1">Cell division protein FtsX-like protein</fullName>
    </submittedName>
</protein>
<keyword evidence="1" id="KW-0132">Cell division</keyword>